<evidence type="ECO:0000256" key="1">
    <source>
        <dbReference type="SAM" id="MobiDB-lite"/>
    </source>
</evidence>
<organism evidence="2 3">
    <name type="scientific">Terrabacter ginsenosidimutans</name>
    <dbReference type="NCBI Taxonomy" id="490575"/>
    <lineage>
        <taxon>Bacteria</taxon>
        <taxon>Bacillati</taxon>
        <taxon>Actinomycetota</taxon>
        <taxon>Actinomycetes</taxon>
        <taxon>Micrococcales</taxon>
        <taxon>Intrasporangiaceae</taxon>
        <taxon>Terrabacter</taxon>
    </lineage>
</organism>
<dbReference type="Proteomes" id="UP001501468">
    <property type="component" value="Unassembled WGS sequence"/>
</dbReference>
<feature type="compositionally biased region" description="Low complexity" evidence="1">
    <location>
        <begin position="63"/>
        <end position="80"/>
    </location>
</feature>
<proteinExistence type="predicted"/>
<evidence type="ECO:0000313" key="3">
    <source>
        <dbReference type="Proteomes" id="UP001501468"/>
    </source>
</evidence>
<comment type="caution">
    <text evidence="2">The sequence shown here is derived from an EMBL/GenBank/DDBJ whole genome shotgun (WGS) entry which is preliminary data.</text>
</comment>
<name>A0ABP7EPJ4_9MICO</name>
<dbReference type="Gene3D" id="2.40.10.120">
    <property type="match status" value="1"/>
</dbReference>
<sequence length="291" mass="29436">MVAALLLANLGVLGYGVVQQRQGDAKVTELTAALGKQASLIKDLRTDLGTVSKRAAGAEAAAKSASNDAARASDAASKAGTEASKANTEASKATKAQQEAKAATLDTKSVADKATPSIVTVHCGSALGSGFAIKAASPSGYQTAILTNEHVVDECTLVGGPDPYASHGTTKFAATLGEFDTYNDLAIIYIKPKLSPLEVAATATVGDPVVAIGSPYGLEGTVTTGIISRMNQDWYQTSALINHGNSGGPLLDRRGDVLGVNTIDVGGGGTGLGGSIRFRLVCQVIAKSACS</sequence>
<accession>A0ABP7EPJ4</accession>
<dbReference type="EMBL" id="BAABDC010000013">
    <property type="protein sequence ID" value="GAA3721452.1"/>
    <property type="molecule type" value="Genomic_DNA"/>
</dbReference>
<dbReference type="SUPFAM" id="SSF50494">
    <property type="entry name" value="Trypsin-like serine proteases"/>
    <property type="match status" value="1"/>
</dbReference>
<evidence type="ECO:0008006" key="4">
    <source>
        <dbReference type="Google" id="ProtNLM"/>
    </source>
</evidence>
<dbReference type="Pfam" id="PF13365">
    <property type="entry name" value="Trypsin_2"/>
    <property type="match status" value="1"/>
</dbReference>
<dbReference type="InterPro" id="IPR001940">
    <property type="entry name" value="Peptidase_S1C"/>
</dbReference>
<keyword evidence="3" id="KW-1185">Reference proteome</keyword>
<evidence type="ECO:0000313" key="2">
    <source>
        <dbReference type="EMBL" id="GAA3721452.1"/>
    </source>
</evidence>
<dbReference type="PANTHER" id="PTHR22939:SF129">
    <property type="entry name" value="SERINE PROTEASE HTRA2, MITOCHONDRIAL"/>
    <property type="match status" value="1"/>
</dbReference>
<protein>
    <recommendedName>
        <fullName evidence="4">Trypsin-like peptidase</fullName>
    </recommendedName>
</protein>
<feature type="region of interest" description="Disordered" evidence="1">
    <location>
        <begin position="63"/>
        <end position="97"/>
    </location>
</feature>
<dbReference type="InterPro" id="IPR009003">
    <property type="entry name" value="Peptidase_S1_PA"/>
</dbReference>
<gene>
    <name evidence="2" type="ORF">GCM10022399_42270</name>
</gene>
<dbReference type="PANTHER" id="PTHR22939">
    <property type="entry name" value="SERINE PROTEASE FAMILY S1C HTRA-RELATED"/>
    <property type="match status" value="1"/>
</dbReference>
<dbReference type="PRINTS" id="PR00834">
    <property type="entry name" value="PROTEASES2C"/>
</dbReference>
<reference evidence="3" key="1">
    <citation type="journal article" date="2019" name="Int. J. Syst. Evol. Microbiol.">
        <title>The Global Catalogue of Microorganisms (GCM) 10K type strain sequencing project: providing services to taxonomists for standard genome sequencing and annotation.</title>
        <authorList>
            <consortium name="The Broad Institute Genomics Platform"/>
            <consortium name="The Broad Institute Genome Sequencing Center for Infectious Disease"/>
            <person name="Wu L."/>
            <person name="Ma J."/>
        </authorList>
    </citation>
    <scope>NUCLEOTIDE SEQUENCE [LARGE SCALE GENOMIC DNA]</scope>
    <source>
        <strain evidence="3">JCM 17125</strain>
    </source>
</reference>